<dbReference type="CDD" id="cd17953">
    <property type="entry name" value="DEADc_DDX46"/>
    <property type="match status" value="1"/>
</dbReference>
<evidence type="ECO:0000256" key="15">
    <source>
        <dbReference type="ARBA" id="ARBA00050029"/>
    </source>
</evidence>
<accession>A0A0P5QEU8</accession>
<dbReference type="EC" id="3.6.4.13" evidence="2"/>
<organism evidence="17 18">
    <name type="scientific">Daphnia magna</name>
    <dbReference type="NCBI Taxonomy" id="35525"/>
    <lineage>
        <taxon>Eukaryota</taxon>
        <taxon>Metazoa</taxon>
        <taxon>Ecdysozoa</taxon>
        <taxon>Arthropoda</taxon>
        <taxon>Crustacea</taxon>
        <taxon>Branchiopoda</taxon>
        <taxon>Diplostraca</taxon>
        <taxon>Cladocera</taxon>
        <taxon>Anomopoda</taxon>
        <taxon>Daphniidae</taxon>
        <taxon>Daphnia</taxon>
    </lineage>
</organism>
<comment type="similarity">
    <text evidence="12">Belongs to the DEAD box helicase family. DDX46/PRP5 subfamily.</text>
</comment>
<keyword evidence="3" id="KW-0507">mRNA processing</keyword>
<comment type="caution">
    <text evidence="17">The sequence shown here is derived from an EMBL/GenBank/DDBJ whole genome shotgun (WGS) entry which is preliminary data.</text>
</comment>
<dbReference type="EMBL" id="LRGB01000341">
    <property type="protein sequence ID" value="KZS19625.1"/>
    <property type="molecule type" value="Genomic_DNA"/>
</dbReference>
<dbReference type="PROSITE" id="PS51192">
    <property type="entry name" value="HELICASE_ATP_BIND_1"/>
    <property type="match status" value="1"/>
</dbReference>
<dbReference type="PROSITE" id="PS00039">
    <property type="entry name" value="DEAD_ATP_HELICASE"/>
    <property type="match status" value="1"/>
</dbReference>
<dbReference type="GO" id="GO:0005681">
    <property type="term" value="C:spliceosomal complex"/>
    <property type="evidence" value="ECO:0007669"/>
    <property type="project" value="UniProtKB-KW"/>
</dbReference>
<dbReference type="SMART" id="SM00487">
    <property type="entry name" value="DEXDc"/>
    <property type="match status" value="1"/>
</dbReference>
<evidence type="ECO:0000256" key="5">
    <source>
        <dbReference type="ARBA" id="ARBA00022741"/>
    </source>
</evidence>
<evidence type="ECO:0000256" key="16">
    <source>
        <dbReference type="ARBA" id="ARBA00050042"/>
    </source>
</evidence>
<dbReference type="PROSITE" id="PS51195">
    <property type="entry name" value="Q_MOTIF"/>
    <property type="match status" value="1"/>
</dbReference>
<evidence type="ECO:0000256" key="3">
    <source>
        <dbReference type="ARBA" id="ARBA00022664"/>
    </source>
</evidence>
<reference evidence="17 18" key="1">
    <citation type="submission" date="2016-03" db="EMBL/GenBank/DDBJ databases">
        <title>EvidentialGene: Evidence-directed Construction of Genes on Genomes.</title>
        <authorList>
            <person name="Gilbert D.G."/>
            <person name="Choi J.-H."/>
            <person name="Mockaitis K."/>
            <person name="Colbourne J."/>
            <person name="Pfrender M."/>
        </authorList>
    </citation>
    <scope>NUCLEOTIDE SEQUENCE [LARGE SCALE GENOMIC DNA]</scope>
    <source>
        <strain evidence="17 18">Xinb3</strain>
        <tissue evidence="17">Complete organism</tissue>
    </source>
</reference>
<evidence type="ECO:0000256" key="10">
    <source>
        <dbReference type="ARBA" id="ARBA00023187"/>
    </source>
</evidence>
<dbReference type="GO" id="GO:0003724">
    <property type="term" value="F:RNA helicase activity"/>
    <property type="evidence" value="ECO:0007669"/>
    <property type="project" value="UniProtKB-EC"/>
</dbReference>
<dbReference type="Pfam" id="PF00271">
    <property type="entry name" value="Helicase_C"/>
    <property type="match status" value="1"/>
</dbReference>
<comment type="subcellular location">
    <subcellularLocation>
        <location evidence="1">Nucleus speckle</location>
    </subcellularLocation>
</comment>
<evidence type="ECO:0000313" key="18">
    <source>
        <dbReference type="Proteomes" id="UP000076858"/>
    </source>
</evidence>
<evidence type="ECO:0000256" key="6">
    <source>
        <dbReference type="ARBA" id="ARBA00022801"/>
    </source>
</evidence>
<dbReference type="Proteomes" id="UP000076858">
    <property type="component" value="Unassembled WGS sequence"/>
</dbReference>
<keyword evidence="8" id="KW-0067">ATP-binding</keyword>
<sequence length="990" mass="111408">MARDGHKHNKRSRSRSASPRSKKLRERDRDGENRQRDRDRDRDRDRERERDKRRSRSKEREYEKSKKPSSTSERRNSKSPERKPPLVEEIKPVVKSESELKEEAAMAAMMAKEEEQKTLDLEMQKRRERIEKWRLERKMQEMAQVKSDLANQRAGKKWSLEDDEEEEEVPAEIISEEMEVQEAVEEVDPLDAFMQDIQTEVRKVQNLDVQKSKGFGVMVMTGVAKKAAKKKGELLEQNQDALEYSSEEESEDLASAMSGLANSNIKQKEKVFKIDHNKISYFPFRKNFYVEVPDIARMTSEEVDEYRLELEGIKVKGKGCPKPIKAWAQCGVSKKEMEILKKLAYEKPTPIQTQTIPAIMSGRDIIGIAKTGSGKTLAFLLPMFRHILDQPALEETDGPIAIIMSPTRELCLQIGKECKRFTKALNLRVVTVYGGTGISEQIAELKRGAEIIVCTPGRMIDMLAANNGRVTNLRRVTYIVLDEADRMFDMGFEPQVMRIIDNTRPDRQTVMFSATFPRQMEALARRILNKPIEITVGGRSVVCADVEQHVLVMEDEQKFLKLLELLGVYQEQGSVLVFVEKQESADDLLKDLMKAGYDCISLHGGIDQYDRDSAVVDFKNGKIKLMIATSVAARGLDVKHLILVVNYDCPNHHEDYIHRCGRTGRAGNKGFAYTFITPDQQRAAGDIIKAMEQSNTPVPAELQNLWDQYKSKLTAEGKTVRSGGGGFSGKGFKFDESEAMAVSEKKKFQKAALGLQDSDEEDIENDLDEQIETLMAAKRIVREVQASTIVSGGGGSVASSIPSKTAIDKLELAKRLASRINLAKQPTGPVPAMPETSIGAISARNVAEQLAAKLNTRLNYAPVENEELIEGSLEDGGENTPAASDVIQKFEEELEINDFPQPVRWKITSREALAQVSEFSEAGVFVRGTYCAPGKKVADEERKLYLAIESTSEMAVSKARKEIVRILKEEMLRLASSTSYQGSKTGRYKV</sequence>
<evidence type="ECO:0000256" key="11">
    <source>
        <dbReference type="ARBA" id="ARBA00023242"/>
    </source>
</evidence>
<dbReference type="InterPro" id="IPR014001">
    <property type="entry name" value="Helicase_ATP-bd"/>
</dbReference>
<gene>
    <name evidence="17" type="ORF">APZ42_013893</name>
</gene>
<dbReference type="GO" id="GO:0003676">
    <property type="term" value="F:nucleic acid binding"/>
    <property type="evidence" value="ECO:0007669"/>
    <property type="project" value="InterPro"/>
</dbReference>
<dbReference type="GO" id="GO:0016607">
    <property type="term" value="C:nuclear speck"/>
    <property type="evidence" value="ECO:0007669"/>
    <property type="project" value="UniProtKB-SubCell"/>
</dbReference>
<keyword evidence="4" id="KW-0747">Spliceosome</keyword>
<dbReference type="PROSITE" id="PS51194">
    <property type="entry name" value="HELICASE_CTER"/>
    <property type="match status" value="1"/>
</dbReference>
<dbReference type="FunFam" id="3.40.50.300:FF:000079">
    <property type="entry name" value="probable ATP-dependent RNA helicase DDX17"/>
    <property type="match status" value="1"/>
</dbReference>
<dbReference type="InterPro" id="IPR011545">
    <property type="entry name" value="DEAD/DEAH_box_helicase_dom"/>
</dbReference>
<evidence type="ECO:0000256" key="7">
    <source>
        <dbReference type="ARBA" id="ARBA00022806"/>
    </source>
</evidence>
<name>A0A0P5QEU8_9CRUS</name>
<keyword evidence="11" id="KW-0539">Nucleus</keyword>
<dbReference type="STRING" id="35525.A0A0P5QEU8"/>
<keyword evidence="6" id="KW-0378">Hydrolase</keyword>
<dbReference type="Pfam" id="PF00270">
    <property type="entry name" value="DEAD"/>
    <property type="match status" value="1"/>
</dbReference>
<dbReference type="SUPFAM" id="SSF52540">
    <property type="entry name" value="P-loop containing nucleoside triphosphate hydrolases"/>
    <property type="match status" value="2"/>
</dbReference>
<dbReference type="InterPro" id="IPR027417">
    <property type="entry name" value="P-loop_NTPase"/>
</dbReference>
<dbReference type="InterPro" id="IPR056149">
    <property type="entry name" value="PRP5/DDX46/KHDC4_KH"/>
</dbReference>
<keyword evidence="9" id="KW-0175">Coiled coil</keyword>
<dbReference type="GO" id="GO:0000398">
    <property type="term" value="P:mRNA splicing, via spliceosome"/>
    <property type="evidence" value="ECO:0007669"/>
    <property type="project" value="UniProtKB-ARBA"/>
</dbReference>
<evidence type="ECO:0000256" key="1">
    <source>
        <dbReference type="ARBA" id="ARBA00004324"/>
    </source>
</evidence>
<protein>
    <recommendedName>
        <fullName evidence="15">Probable ATP-dependent RNA helicase DDX46</fullName>
        <ecNumber evidence="2">3.6.4.13</ecNumber>
    </recommendedName>
    <alternativeName>
        <fullName evidence="16">DEAD box protein 46</fullName>
    </alternativeName>
</protein>
<comment type="catalytic activity">
    <reaction evidence="13">
        <text>ATP + H2O = ADP + phosphate + H(+)</text>
        <dbReference type="Rhea" id="RHEA:13065"/>
        <dbReference type="ChEBI" id="CHEBI:15377"/>
        <dbReference type="ChEBI" id="CHEBI:15378"/>
        <dbReference type="ChEBI" id="CHEBI:30616"/>
        <dbReference type="ChEBI" id="CHEBI:43474"/>
        <dbReference type="ChEBI" id="CHEBI:456216"/>
        <dbReference type="EC" id="3.6.4.13"/>
    </reaction>
</comment>
<keyword evidence="10" id="KW-0508">mRNA splicing</keyword>
<dbReference type="Gene3D" id="3.40.50.300">
    <property type="entry name" value="P-loop containing nucleotide triphosphate hydrolases"/>
    <property type="match status" value="2"/>
</dbReference>
<dbReference type="SMART" id="SM00490">
    <property type="entry name" value="HELICc"/>
    <property type="match status" value="1"/>
</dbReference>
<evidence type="ECO:0000256" key="13">
    <source>
        <dbReference type="ARBA" id="ARBA00047984"/>
    </source>
</evidence>
<dbReference type="Pfam" id="PF23469">
    <property type="entry name" value="KH_12"/>
    <property type="match status" value="1"/>
</dbReference>
<dbReference type="OrthoDB" id="196131at2759"/>
<evidence type="ECO:0000313" key="17">
    <source>
        <dbReference type="EMBL" id="KZS19625.1"/>
    </source>
</evidence>
<dbReference type="FunFam" id="3.40.50.300:FF:000584">
    <property type="entry name" value="probable ATP-dependent RNA helicase DDX46"/>
    <property type="match status" value="1"/>
</dbReference>
<evidence type="ECO:0000256" key="2">
    <source>
        <dbReference type="ARBA" id="ARBA00012552"/>
    </source>
</evidence>
<dbReference type="InterPro" id="IPR000629">
    <property type="entry name" value="RNA-helicase_DEAD-box_CS"/>
</dbReference>
<keyword evidence="7 17" id="KW-0347">Helicase</keyword>
<dbReference type="GO" id="GO:0016787">
    <property type="term" value="F:hydrolase activity"/>
    <property type="evidence" value="ECO:0007669"/>
    <property type="project" value="UniProtKB-KW"/>
</dbReference>
<dbReference type="GO" id="GO:0005524">
    <property type="term" value="F:ATP binding"/>
    <property type="evidence" value="ECO:0007669"/>
    <property type="project" value="UniProtKB-KW"/>
</dbReference>
<evidence type="ECO:0000256" key="14">
    <source>
        <dbReference type="ARBA" id="ARBA00049949"/>
    </source>
</evidence>
<dbReference type="AlphaFoldDB" id="A0A0P5QEU8"/>
<evidence type="ECO:0000256" key="12">
    <source>
        <dbReference type="ARBA" id="ARBA00038511"/>
    </source>
</evidence>
<dbReference type="CDD" id="cd22473">
    <property type="entry name" value="KH-I_DDX46"/>
    <property type="match status" value="1"/>
</dbReference>
<dbReference type="InterPro" id="IPR014014">
    <property type="entry name" value="RNA_helicase_DEAD_Q_motif"/>
</dbReference>
<evidence type="ECO:0000256" key="4">
    <source>
        <dbReference type="ARBA" id="ARBA00022728"/>
    </source>
</evidence>
<proteinExistence type="inferred from homology"/>
<dbReference type="InterPro" id="IPR001650">
    <property type="entry name" value="Helicase_C-like"/>
</dbReference>
<dbReference type="PANTHER" id="PTHR47958">
    <property type="entry name" value="ATP-DEPENDENT RNA HELICASE DBP3"/>
    <property type="match status" value="1"/>
</dbReference>
<keyword evidence="18" id="KW-1185">Reference proteome</keyword>
<keyword evidence="5" id="KW-0547">Nucleotide-binding</keyword>
<evidence type="ECO:0000256" key="9">
    <source>
        <dbReference type="ARBA" id="ARBA00023054"/>
    </source>
</evidence>
<evidence type="ECO:0000256" key="8">
    <source>
        <dbReference type="ARBA" id="ARBA00022840"/>
    </source>
</evidence>
<dbReference type="CDD" id="cd18787">
    <property type="entry name" value="SF2_C_DEAD"/>
    <property type="match status" value="1"/>
</dbReference>
<comment type="function">
    <text evidence="14">Component of the 17S U2 SnRNP complex of the spliceosome, a large ribonucleoprotein complex that removes introns from transcribed pre-mRNAs. The 17S U2 SnRNP complex (1) directly participates in early spliceosome assembly and (2) mediates recognition of the intron branch site during pre-mRNA splicing by promoting the selection of the pre-mRNA branch-site adenosine, the nucleophile for the first step of splicing. Within the 17S U2 SnRNP complex, DDX46 plays essential roles during assembly of pre-spliceosome and proofreading of the branch site.</text>
</comment>